<sequence length="173" mass="19022">MSTATPAPLVHFLPTHRDVVSAQTVLPGVEAAWVWDLVSRPRRHAELDGGGNVRGLIDGPEAPEVGQSTVQRMRLYGIPYRMRATVIRREPERTFAWVMPGGHTWAWEILPAGDPEGDSAEAITVRCTFDAAAARVLGLPLAPLYRLDGGFARNRRSIALSLARLHRTFPPRG</sequence>
<dbReference type="Proteomes" id="UP000053171">
    <property type="component" value="Unassembled WGS sequence"/>
</dbReference>
<accession>A0A199NRT5</accession>
<evidence type="ECO:0000313" key="1">
    <source>
        <dbReference type="EMBL" id="OAX51632.1"/>
    </source>
</evidence>
<dbReference type="SUPFAM" id="SSF55961">
    <property type="entry name" value="Bet v1-like"/>
    <property type="match status" value="1"/>
</dbReference>
<organism evidence="1 2">
    <name type="scientific">Rothia kristinae</name>
    <dbReference type="NCBI Taxonomy" id="37923"/>
    <lineage>
        <taxon>Bacteria</taxon>
        <taxon>Bacillati</taxon>
        <taxon>Actinomycetota</taxon>
        <taxon>Actinomycetes</taxon>
        <taxon>Micrococcales</taxon>
        <taxon>Micrococcaceae</taxon>
        <taxon>Rothia</taxon>
    </lineage>
</organism>
<evidence type="ECO:0000313" key="2">
    <source>
        <dbReference type="Proteomes" id="UP000053171"/>
    </source>
</evidence>
<dbReference type="RefSeq" id="WP_064725522.1">
    <property type="nucleotide sequence ID" value="NZ_JBFBMA010000007.1"/>
</dbReference>
<dbReference type="Gene3D" id="3.30.530.20">
    <property type="match status" value="1"/>
</dbReference>
<gene>
    <name evidence="1" type="ORF">AN277_0207435</name>
</gene>
<dbReference type="EMBL" id="LJBJ02000014">
    <property type="protein sequence ID" value="OAX51632.1"/>
    <property type="molecule type" value="Genomic_DNA"/>
</dbReference>
<dbReference type="AlphaFoldDB" id="A0A199NRT5"/>
<dbReference type="InterPro" id="IPR023393">
    <property type="entry name" value="START-like_dom_sf"/>
</dbReference>
<protein>
    <recommendedName>
        <fullName evidence="3">Polyketide cyclase / dehydrase and lipid transport</fullName>
    </recommendedName>
</protein>
<name>A0A199NRT5_9MICC</name>
<keyword evidence="2" id="KW-1185">Reference proteome</keyword>
<evidence type="ECO:0008006" key="3">
    <source>
        <dbReference type="Google" id="ProtNLM"/>
    </source>
</evidence>
<reference evidence="1" key="1">
    <citation type="submission" date="2016-06" db="EMBL/GenBank/DDBJ databases">
        <title>Identification of putative biosynthetic pathways for the production of bioactive secondary metabolites by the marine actinomycete Kocuria kristinae RUTW2-3.</title>
        <authorList>
            <person name="Waterworth S.C."/>
            <person name="Walmsley T.A."/>
            <person name="Matongo T."/>
            <person name="Davies-Coleman M.T."/>
            <person name="Dorrington R.A."/>
        </authorList>
    </citation>
    <scope>NUCLEOTIDE SEQUENCE [LARGE SCALE GENOMIC DNA]</scope>
    <source>
        <strain evidence="1">RUTW2-3</strain>
    </source>
</reference>
<proteinExistence type="predicted"/>
<comment type="caution">
    <text evidence="1">The sequence shown here is derived from an EMBL/GenBank/DDBJ whole genome shotgun (WGS) entry which is preliminary data.</text>
</comment>